<sequence>MALVVNMRIAVISDIHGNLEAFEAVLNDIASCRTDRTLCLGDCIGYGPDPEAVVHLLRSQGIDSVMGNHELGIYDARTLDWFNPLARESLEWTVSRLSEESRTYLCSLPRAIVFDDLRFVHGFPPDSPLVYFFQVPDSSVQRVLSSMKERFCFIGHTHVLRIALWQHAAFQKRRLSQEIVSVAKEGRAIVNVGSVGQPRDGDRRAKYVVLDTGENTIEIRLVDYPRDVTIRKMLAAGLPQSHIERLV</sequence>
<dbReference type="PANTHER" id="PTHR42850:SF2">
    <property type="entry name" value="BLL5683 PROTEIN"/>
    <property type="match status" value="1"/>
</dbReference>
<dbReference type="PANTHER" id="PTHR42850">
    <property type="entry name" value="METALLOPHOSPHOESTERASE"/>
    <property type="match status" value="1"/>
</dbReference>
<dbReference type="EMBL" id="DSUH01000129">
    <property type="protein sequence ID" value="HGU32331.1"/>
    <property type="molecule type" value="Genomic_DNA"/>
</dbReference>
<dbReference type="Pfam" id="PF12850">
    <property type="entry name" value="Metallophos_2"/>
    <property type="match status" value="1"/>
</dbReference>
<accession>A0A7C4RQJ2</accession>
<comment type="caution">
    <text evidence="3">The sequence shown here is derived from an EMBL/GenBank/DDBJ whole genome shotgun (WGS) entry which is preliminary data.</text>
</comment>
<organism evidence="3">
    <name type="scientific">Desulfatirhabdium butyrativorans</name>
    <dbReference type="NCBI Taxonomy" id="340467"/>
    <lineage>
        <taxon>Bacteria</taxon>
        <taxon>Pseudomonadati</taxon>
        <taxon>Thermodesulfobacteriota</taxon>
        <taxon>Desulfobacteria</taxon>
        <taxon>Desulfobacterales</taxon>
        <taxon>Desulfatirhabdiaceae</taxon>
        <taxon>Desulfatirhabdium</taxon>
    </lineage>
</organism>
<dbReference type="SUPFAM" id="SSF56300">
    <property type="entry name" value="Metallo-dependent phosphatases"/>
    <property type="match status" value="1"/>
</dbReference>
<dbReference type="InterPro" id="IPR024654">
    <property type="entry name" value="Calcineurin-like_PHP_lpxH"/>
</dbReference>
<dbReference type="InterPro" id="IPR011152">
    <property type="entry name" value="Pesterase_MJ0912"/>
</dbReference>
<gene>
    <name evidence="3" type="ORF">ENS29_05690</name>
</gene>
<comment type="similarity">
    <text evidence="1">Belongs to the metallophosphoesterase superfamily. YfcE family.</text>
</comment>
<dbReference type="AlphaFoldDB" id="A0A7C4RQJ2"/>
<proteinExistence type="inferred from homology"/>
<dbReference type="InterPro" id="IPR050126">
    <property type="entry name" value="Ap4A_hydrolase"/>
</dbReference>
<protein>
    <submittedName>
        <fullName evidence="3">Metallophosphoesterase</fullName>
    </submittedName>
</protein>
<reference evidence="3" key="1">
    <citation type="journal article" date="2020" name="mSystems">
        <title>Genome- and Community-Level Interaction Insights into Carbon Utilization and Element Cycling Functions of Hydrothermarchaeota in Hydrothermal Sediment.</title>
        <authorList>
            <person name="Zhou Z."/>
            <person name="Liu Y."/>
            <person name="Xu W."/>
            <person name="Pan J."/>
            <person name="Luo Z.H."/>
            <person name="Li M."/>
        </authorList>
    </citation>
    <scope>NUCLEOTIDE SEQUENCE [LARGE SCALE GENOMIC DNA]</scope>
    <source>
        <strain evidence="3">SpSt-477</strain>
    </source>
</reference>
<evidence type="ECO:0000256" key="1">
    <source>
        <dbReference type="ARBA" id="ARBA00008950"/>
    </source>
</evidence>
<dbReference type="GO" id="GO:0016791">
    <property type="term" value="F:phosphatase activity"/>
    <property type="evidence" value="ECO:0007669"/>
    <property type="project" value="TreeGrafter"/>
</dbReference>
<evidence type="ECO:0000259" key="2">
    <source>
        <dbReference type="Pfam" id="PF12850"/>
    </source>
</evidence>
<dbReference type="Gene3D" id="3.60.21.10">
    <property type="match status" value="1"/>
</dbReference>
<evidence type="ECO:0000313" key="3">
    <source>
        <dbReference type="EMBL" id="HGU32331.1"/>
    </source>
</evidence>
<dbReference type="InterPro" id="IPR029052">
    <property type="entry name" value="Metallo-depent_PP-like"/>
</dbReference>
<name>A0A7C4RQJ2_9BACT</name>
<feature type="domain" description="Calcineurin-like phosphoesterase" evidence="2">
    <location>
        <begin position="7"/>
        <end position="213"/>
    </location>
</feature>
<dbReference type="PIRSF" id="PIRSF000883">
    <property type="entry name" value="Pesterase_MJ0912"/>
    <property type="match status" value="1"/>
</dbReference>
<dbReference type="GO" id="GO:0005737">
    <property type="term" value="C:cytoplasm"/>
    <property type="evidence" value="ECO:0007669"/>
    <property type="project" value="TreeGrafter"/>
</dbReference>